<keyword evidence="1" id="KW-0732">Signal</keyword>
<dbReference type="InterPro" id="IPR013780">
    <property type="entry name" value="Glyco_hydro_b"/>
</dbReference>
<keyword evidence="4" id="KW-1185">Reference proteome</keyword>
<dbReference type="Pfam" id="PF24135">
    <property type="entry name" value="DUF7402"/>
    <property type="match status" value="2"/>
</dbReference>
<dbReference type="Proteomes" id="UP000198855">
    <property type="component" value="Unassembled WGS sequence"/>
</dbReference>
<sequence>MKRRIVILTAFTLFMGTGNTAPVTAAASPDLPVINEVTQTPWMVRDDRGKLKSETEMTIQNPGVSFDAWAKIKVTGEDAYILSLGKLESGSNNKTVDVLELHRDGDPVTFEIYDNPACNGRPLVTETREQKKIRHWKVYVAHDMHTDIGYTDYQETLNEKTFPGYLDEAFSAIDATRDWKKRDQFKYPVEASYMLYESAWNHRDAEWMEQLKEHLREGSITYPASYVNEVYANLGTEELARIPYFSQRYLNDKLGMPSNKVLYMSDEPGFSWSAVDVMVESGAKYAMLRQNPDPMHPYPKLFYYQGQNKENKLLAYNYGHYSTDEMDFKNPDSNVIVQNVSEKLLQYPASTYPYDAAIADFTTPYDNNGITATVKENIRKLNARKDSKGREYVFPEFISSTVEDFFSYVDSTYGDQIPTYKGNIESWWNYGVSSTSYETAINKENHDKLPAAEFLATMANVAAPGTRYPYEDLLGAYNNMILFDEHTWGNASPQADDQWKWKRNTAIASDMASDRILSDSMGSLSSQIPTDGKSIAVYNTLSWNRNDIVRVNKEKLPAHFEIIDTDTGDPVKHQILEDGTVLFTAFDVPGLGYKVFSVRETNEDREYSSKLKATTDTLENEYYKVVFDKSGAIASIVDKKNGNREMVDSASKHRLNEFVYYTTRKMGPEALSEDTIEEAKMAGTAGPVMAMVTADGGTNGVDGMKRSVILYEGIPRIDIVNQVVKSDAPSLAQKDEEGFFTFPLQVPDFTLRHEMPTGDARPHVDKDINNPDNEQFYSSSTAYYTVNRWIDASDGQGYGITLSPVSNPIVEYGERRSAIGDWDYNTEKPWIYSFVFNNKWHTNFQKTQPGPVTFKYALTSHGGGDWKSGRADKFGMEASSPLSSTVIQQAQRKGELGGKKGRFINIDKDNVVLTTAKLAESNGEGIILRFNETLGENTKVKVDLSFLKPVSATATDLVENDKEPIPIKDSIISFTIKGHGWKTIRIKRGEQPHMVTGVKAVTDAHGTQITWDSVPDLNLSYYEVFRGKESSFESGKGNYIGSVSQPHFFDAQVAKGRYFYKIRAVNPGEKGAFSNAAPSAAGKIGDQLPPTRPGALQGEALFGTRVTLAWERSEDDVRVKGYKVYRNGLEIKDLGPMFSSYLDTDASSEHSYEYTVKAYDDEGNLSPSSNALKVTTPEWVVPGGNIARLAAVTASSAYNSDYGAAKVSDGVSGIHGSGEWASNAELNPWVKLEWNEAKKVQQVILYDRMNLADNANKGLLRFSDGSSLEVSSLPADGSGKVVTFPEKEITWMRFEVTGGTGSHVGLSEIEAFETADPAKTAVVTASSEYNPDYGAAKATDGIIAVQGAGEWASAGELNPWIQLTWNENITINKMTLYDRTNQQDNANAGTLLFSDGTEIEVTGIPMDGSAKEVDFPAKTVTWVRFQVKDGTGANVGLSEIIVE</sequence>
<dbReference type="SUPFAM" id="SSF74650">
    <property type="entry name" value="Galactose mutarotase-like"/>
    <property type="match status" value="1"/>
</dbReference>
<dbReference type="InterPro" id="IPR041147">
    <property type="entry name" value="GH38_C"/>
</dbReference>
<proteinExistence type="predicted"/>
<dbReference type="Gene3D" id="2.60.120.260">
    <property type="entry name" value="Galactose-binding domain-like"/>
    <property type="match status" value="2"/>
</dbReference>
<evidence type="ECO:0000256" key="1">
    <source>
        <dbReference type="SAM" id="SignalP"/>
    </source>
</evidence>
<dbReference type="InterPro" id="IPR036116">
    <property type="entry name" value="FN3_sf"/>
</dbReference>
<dbReference type="InterPro" id="IPR011013">
    <property type="entry name" value="Gal_mutarotase_sf_dom"/>
</dbReference>
<dbReference type="SUPFAM" id="SSF49785">
    <property type="entry name" value="Galactose-binding domain-like"/>
    <property type="match status" value="2"/>
</dbReference>
<evidence type="ECO:0000313" key="4">
    <source>
        <dbReference type="Proteomes" id="UP000198855"/>
    </source>
</evidence>
<dbReference type="InterPro" id="IPR027291">
    <property type="entry name" value="Glyco_hydro_38_N_sf"/>
</dbReference>
<evidence type="ECO:0000259" key="2">
    <source>
        <dbReference type="PROSITE" id="PS50853"/>
    </source>
</evidence>
<evidence type="ECO:0000313" key="3">
    <source>
        <dbReference type="EMBL" id="SFD50166.1"/>
    </source>
</evidence>
<feature type="domain" description="Fibronectin type-III" evidence="2">
    <location>
        <begin position="1092"/>
        <end position="1179"/>
    </location>
</feature>
<gene>
    <name evidence="3" type="ORF">SAMN05216378_0219</name>
</gene>
<dbReference type="SMART" id="SM00060">
    <property type="entry name" value="FN3"/>
    <property type="match status" value="2"/>
</dbReference>
<dbReference type="InterPro" id="IPR013783">
    <property type="entry name" value="Ig-like_fold"/>
</dbReference>
<dbReference type="InterPro" id="IPR011330">
    <property type="entry name" value="Glyco_hydro/deAcase_b/a-brl"/>
</dbReference>
<dbReference type="GO" id="GO:0009313">
    <property type="term" value="P:oligosaccharide catabolic process"/>
    <property type="evidence" value="ECO:0007669"/>
    <property type="project" value="TreeGrafter"/>
</dbReference>
<dbReference type="InterPro" id="IPR003961">
    <property type="entry name" value="FN3_dom"/>
</dbReference>
<reference evidence="4" key="1">
    <citation type="submission" date="2016-10" db="EMBL/GenBank/DDBJ databases">
        <authorList>
            <person name="Varghese N."/>
            <person name="Submissions S."/>
        </authorList>
    </citation>
    <scope>NUCLEOTIDE SEQUENCE [LARGE SCALE GENOMIC DNA]</scope>
    <source>
        <strain evidence="4">CGMCC 1.10784</strain>
    </source>
</reference>
<dbReference type="SUPFAM" id="SSF88713">
    <property type="entry name" value="Glycoside hydrolase/deacetylase"/>
    <property type="match status" value="1"/>
</dbReference>
<dbReference type="CDD" id="cd00063">
    <property type="entry name" value="FN3"/>
    <property type="match status" value="1"/>
</dbReference>
<dbReference type="GO" id="GO:0004559">
    <property type="term" value="F:alpha-mannosidase activity"/>
    <property type="evidence" value="ECO:0007669"/>
    <property type="project" value="TreeGrafter"/>
</dbReference>
<dbReference type="Gene3D" id="2.60.40.1180">
    <property type="entry name" value="Golgi alpha-mannosidase II"/>
    <property type="match status" value="1"/>
</dbReference>
<feature type="signal peptide" evidence="1">
    <location>
        <begin position="1"/>
        <end position="20"/>
    </location>
</feature>
<dbReference type="EMBL" id="FOMT01000001">
    <property type="protein sequence ID" value="SFD50166.1"/>
    <property type="molecule type" value="Genomic_DNA"/>
</dbReference>
<dbReference type="Gene3D" id="3.20.110.10">
    <property type="entry name" value="Glycoside hydrolase 38, N terminal domain"/>
    <property type="match status" value="1"/>
</dbReference>
<dbReference type="GO" id="GO:0030246">
    <property type="term" value="F:carbohydrate binding"/>
    <property type="evidence" value="ECO:0007669"/>
    <property type="project" value="InterPro"/>
</dbReference>
<organism evidence="3 4">
    <name type="scientific">Paenibacillus catalpae</name>
    <dbReference type="NCBI Taxonomy" id="1045775"/>
    <lineage>
        <taxon>Bacteria</taxon>
        <taxon>Bacillati</taxon>
        <taxon>Bacillota</taxon>
        <taxon>Bacilli</taxon>
        <taxon>Bacillales</taxon>
        <taxon>Paenibacillaceae</taxon>
        <taxon>Paenibacillus</taxon>
    </lineage>
</organism>
<dbReference type="OrthoDB" id="5674083at2"/>
<protein>
    <submittedName>
        <fullName evidence="3">F5/8 type C domain-containing protein</fullName>
    </submittedName>
</protein>
<dbReference type="InterPro" id="IPR008979">
    <property type="entry name" value="Galactose-bd-like_sf"/>
</dbReference>
<dbReference type="SUPFAM" id="SSF49265">
    <property type="entry name" value="Fibronectin type III"/>
    <property type="match status" value="1"/>
</dbReference>
<dbReference type="RefSeq" id="WP_091180025.1">
    <property type="nucleotide sequence ID" value="NZ_FOMT01000001.1"/>
</dbReference>
<dbReference type="Gene3D" id="2.70.98.30">
    <property type="entry name" value="Golgi alpha-mannosidase II, domain 4"/>
    <property type="match status" value="1"/>
</dbReference>
<accession>A0A1I1SUW2</accession>
<dbReference type="PANTHER" id="PTHR46017:SF1">
    <property type="entry name" value="ALPHA-MANNOSIDASE 2C1"/>
    <property type="match status" value="1"/>
</dbReference>
<dbReference type="STRING" id="1045775.SAMN05216378_0219"/>
<dbReference type="Pfam" id="PF17677">
    <property type="entry name" value="Glyco_hydro38C2"/>
    <property type="match status" value="1"/>
</dbReference>
<dbReference type="InterPro" id="IPR055826">
    <property type="entry name" value="DUF7402"/>
</dbReference>
<name>A0A1I1SUW2_9BACL</name>
<dbReference type="Gene3D" id="2.60.40.10">
    <property type="entry name" value="Immunoglobulins"/>
    <property type="match status" value="2"/>
</dbReference>
<dbReference type="PROSITE" id="PS50853">
    <property type="entry name" value="FN3"/>
    <property type="match status" value="1"/>
</dbReference>
<feature type="chain" id="PRO_5039265096" evidence="1">
    <location>
        <begin position="21"/>
        <end position="1443"/>
    </location>
</feature>
<dbReference type="PANTHER" id="PTHR46017">
    <property type="entry name" value="ALPHA-MANNOSIDASE 2C1"/>
    <property type="match status" value="1"/>
</dbReference>